<accession>A0A4C1TMV4</accession>
<gene>
    <name evidence="1" type="ORF">EVAR_75409_1</name>
</gene>
<comment type="caution">
    <text evidence="1">The sequence shown here is derived from an EMBL/GenBank/DDBJ whole genome shotgun (WGS) entry which is preliminary data.</text>
</comment>
<dbReference type="Proteomes" id="UP000299102">
    <property type="component" value="Unassembled WGS sequence"/>
</dbReference>
<organism evidence="1 2">
    <name type="scientific">Eumeta variegata</name>
    <name type="common">Bagworm moth</name>
    <name type="synonym">Eumeta japonica</name>
    <dbReference type="NCBI Taxonomy" id="151549"/>
    <lineage>
        <taxon>Eukaryota</taxon>
        <taxon>Metazoa</taxon>
        <taxon>Ecdysozoa</taxon>
        <taxon>Arthropoda</taxon>
        <taxon>Hexapoda</taxon>
        <taxon>Insecta</taxon>
        <taxon>Pterygota</taxon>
        <taxon>Neoptera</taxon>
        <taxon>Endopterygota</taxon>
        <taxon>Lepidoptera</taxon>
        <taxon>Glossata</taxon>
        <taxon>Ditrysia</taxon>
        <taxon>Tineoidea</taxon>
        <taxon>Psychidae</taxon>
        <taxon>Oiketicinae</taxon>
        <taxon>Eumeta</taxon>
    </lineage>
</organism>
<reference evidence="1 2" key="1">
    <citation type="journal article" date="2019" name="Commun. Biol.">
        <title>The bagworm genome reveals a unique fibroin gene that provides high tensile strength.</title>
        <authorList>
            <person name="Kono N."/>
            <person name="Nakamura H."/>
            <person name="Ohtoshi R."/>
            <person name="Tomita M."/>
            <person name="Numata K."/>
            <person name="Arakawa K."/>
        </authorList>
    </citation>
    <scope>NUCLEOTIDE SEQUENCE [LARGE SCALE GENOMIC DNA]</scope>
</reference>
<keyword evidence="2" id="KW-1185">Reference proteome</keyword>
<dbReference type="AlphaFoldDB" id="A0A4C1TMV4"/>
<name>A0A4C1TMV4_EUMVA</name>
<proteinExistence type="predicted"/>
<evidence type="ECO:0000313" key="2">
    <source>
        <dbReference type="Proteomes" id="UP000299102"/>
    </source>
</evidence>
<sequence>MEGGDTVGEPINFTRRHRDRVLWTGIRRSRPRRIGCGNYPRRASARVTRDGRPRSITLGEEFSRERTAGDADVNQPLNRLYFTICSKFKYQHNKTRNLLAAFIKRHRRRRRGLRITLPTSAHCQYNNIETRQQEDAKGKNRAIFRIPPELIQARGGGLD</sequence>
<protein>
    <submittedName>
        <fullName evidence="1">Uncharacterized protein</fullName>
    </submittedName>
</protein>
<evidence type="ECO:0000313" key="1">
    <source>
        <dbReference type="EMBL" id="GBP14817.1"/>
    </source>
</evidence>
<dbReference type="EMBL" id="BGZK01000067">
    <property type="protein sequence ID" value="GBP14817.1"/>
    <property type="molecule type" value="Genomic_DNA"/>
</dbReference>